<comment type="caution">
    <text evidence="4">The sequence shown here is derived from an EMBL/GenBank/DDBJ whole genome shotgun (WGS) entry which is preliminary data.</text>
</comment>
<proteinExistence type="predicted"/>
<dbReference type="Pfam" id="PF13411">
    <property type="entry name" value="MerR_1"/>
    <property type="match status" value="1"/>
</dbReference>
<feature type="domain" description="HTH merR-type" evidence="3">
    <location>
        <begin position="1"/>
        <end position="63"/>
    </location>
</feature>
<keyword evidence="2" id="KW-0175">Coiled coil</keyword>
<evidence type="ECO:0000259" key="3">
    <source>
        <dbReference type="PROSITE" id="PS50937"/>
    </source>
</evidence>
<protein>
    <submittedName>
        <fullName evidence="4">DNA-binding transcriptional MerR regulator</fullName>
    </submittedName>
</protein>
<accession>A0ABV2KA39</accession>
<dbReference type="Gene3D" id="1.10.1660.10">
    <property type="match status" value="1"/>
</dbReference>
<organism evidence="4 5">
    <name type="scientific">Sporosarcina psychrophila</name>
    <name type="common">Bacillus psychrophilus</name>
    <dbReference type="NCBI Taxonomy" id="1476"/>
    <lineage>
        <taxon>Bacteria</taxon>
        <taxon>Bacillati</taxon>
        <taxon>Bacillota</taxon>
        <taxon>Bacilli</taxon>
        <taxon>Bacillales</taxon>
        <taxon>Caryophanaceae</taxon>
        <taxon>Sporosarcina</taxon>
    </lineage>
</organism>
<keyword evidence="1 4" id="KW-0238">DNA-binding</keyword>
<dbReference type="InterPro" id="IPR009061">
    <property type="entry name" value="DNA-bd_dom_put_sf"/>
</dbReference>
<dbReference type="SUPFAM" id="SSF46955">
    <property type="entry name" value="Putative DNA-binding domain"/>
    <property type="match status" value="1"/>
</dbReference>
<evidence type="ECO:0000256" key="1">
    <source>
        <dbReference type="ARBA" id="ARBA00023125"/>
    </source>
</evidence>
<reference evidence="4 5" key="1">
    <citation type="submission" date="2024-06" db="EMBL/GenBank/DDBJ databases">
        <title>Sorghum-associated microbial communities from plants grown in Nebraska, USA.</title>
        <authorList>
            <person name="Schachtman D."/>
        </authorList>
    </citation>
    <scope>NUCLEOTIDE SEQUENCE [LARGE SCALE GENOMIC DNA]</scope>
    <source>
        <strain evidence="4 5">1288</strain>
    </source>
</reference>
<keyword evidence="5" id="KW-1185">Reference proteome</keyword>
<dbReference type="PANTHER" id="PTHR30204">
    <property type="entry name" value="REDOX-CYCLING DRUG-SENSING TRANSCRIPTIONAL ACTIVATOR SOXR"/>
    <property type="match status" value="1"/>
</dbReference>
<evidence type="ECO:0000313" key="5">
    <source>
        <dbReference type="Proteomes" id="UP001549104"/>
    </source>
</evidence>
<feature type="coiled-coil region" evidence="2">
    <location>
        <begin position="74"/>
        <end position="101"/>
    </location>
</feature>
<evidence type="ECO:0000313" key="4">
    <source>
        <dbReference type="EMBL" id="MET3657944.1"/>
    </source>
</evidence>
<dbReference type="GO" id="GO:0003677">
    <property type="term" value="F:DNA binding"/>
    <property type="evidence" value="ECO:0007669"/>
    <property type="project" value="UniProtKB-KW"/>
</dbReference>
<dbReference type="PROSITE" id="PS50937">
    <property type="entry name" value="HTH_MERR_2"/>
    <property type="match status" value="1"/>
</dbReference>
<dbReference type="EMBL" id="JBEPME010000004">
    <property type="protein sequence ID" value="MET3657944.1"/>
    <property type="molecule type" value="Genomic_DNA"/>
</dbReference>
<dbReference type="PANTHER" id="PTHR30204:SF95">
    <property type="entry name" value="HTH-TYPE TRANSCRIPTIONAL REGULATOR CUER"/>
    <property type="match status" value="1"/>
</dbReference>
<dbReference type="Proteomes" id="UP001549104">
    <property type="component" value="Unassembled WGS sequence"/>
</dbReference>
<evidence type="ECO:0000256" key="2">
    <source>
        <dbReference type="SAM" id="Coils"/>
    </source>
</evidence>
<name>A0ABV2KA39_SPOPS</name>
<gene>
    <name evidence="4" type="ORF">ABIC55_003041</name>
</gene>
<dbReference type="InterPro" id="IPR000551">
    <property type="entry name" value="MerR-type_HTH_dom"/>
</dbReference>
<dbReference type="SMART" id="SM00422">
    <property type="entry name" value="HTH_MERR"/>
    <property type="match status" value="1"/>
</dbReference>
<dbReference type="RefSeq" id="WP_354313669.1">
    <property type="nucleotide sequence ID" value="NZ_CP185279.1"/>
</dbReference>
<sequence>MADIAGVSKRTIDYYTNLNLLKPSRSDTGYRLFELSDVEQLDKISHLKGKGFSLEEINEKLAFPDTSEQVLEKALLVKSNLQELLVLLKRAERENSSIKESFTHDTLPAIQALLQLLV</sequence>
<dbReference type="InterPro" id="IPR047057">
    <property type="entry name" value="MerR_fam"/>
</dbReference>